<dbReference type="InterPro" id="IPR037257">
    <property type="entry name" value="T2SS_E_N_sf"/>
</dbReference>
<feature type="domain" description="Bacterial type II secretion system protein E" evidence="4">
    <location>
        <begin position="373"/>
        <end position="387"/>
    </location>
</feature>
<proteinExistence type="inferred from homology"/>
<dbReference type="SUPFAM" id="SSF52540">
    <property type="entry name" value="P-loop containing nucleoside triphosphate hydrolases"/>
    <property type="match status" value="1"/>
</dbReference>
<dbReference type="InterPro" id="IPR027417">
    <property type="entry name" value="P-loop_NTPase"/>
</dbReference>
<keyword evidence="6" id="KW-1185">Reference proteome</keyword>
<accession>A0A1I2MTN2</accession>
<dbReference type="Proteomes" id="UP000199337">
    <property type="component" value="Unassembled WGS sequence"/>
</dbReference>
<reference evidence="6" key="1">
    <citation type="submission" date="2016-10" db="EMBL/GenBank/DDBJ databases">
        <authorList>
            <person name="Varghese N."/>
            <person name="Submissions S."/>
        </authorList>
    </citation>
    <scope>NUCLEOTIDE SEQUENCE [LARGE SCALE GENOMIC DNA]</scope>
    <source>
        <strain evidence="6">DSM 17038</strain>
    </source>
</reference>
<dbReference type="Pfam" id="PF05157">
    <property type="entry name" value="MshEN"/>
    <property type="match status" value="1"/>
</dbReference>
<dbReference type="InterPro" id="IPR001482">
    <property type="entry name" value="T2SS/T4SS_dom"/>
</dbReference>
<dbReference type="PANTHER" id="PTHR30258:SF3">
    <property type="entry name" value="SLL1921 PROTEIN"/>
    <property type="match status" value="1"/>
</dbReference>
<dbReference type="FunFam" id="3.30.300.160:FF:000002">
    <property type="entry name" value="Type II secretion system protein E"/>
    <property type="match status" value="1"/>
</dbReference>
<sequence>MRLTKDFLGVRLVQEGVISQQQLNQALIHQKANRGFLGKVLVDLGFCTEEDIAKVMAKRAGVPFVSLEKYPIDPSAVAKLPTEAQRKYKALPISFSGDKLLVAMQHPNNVIAIDDMRILTGYDIKPVVVADSEFNAALEKYSRINLEFEQPADEQLPEEELDIEADDSEIKPAVQLANMILSQAVNSKASDVHIEVYETQLRIRFRIDGVLHDTMQLSRKLHASLVSRIKIMANMNIAERRIPQDGRMSIKIEGRTIDARVASLPASFGERLTLRLLDRSAKIITLEELGLEQGVLQKYRDAINMPYGCVLVSGPTGSGKSTSLYASLINVDRVAKNVITVEDPVEYRMEGINQIQINSKAGLTFASGLRSILRSDPDIIMVGEIRDYETAKLAIESALTGHMVFSTLHTNDAAGAISRLTEMGIEPFLTASSIVCILAQRLARVLCRNCKQEYEMTRDQLRDIPDFPFDKGENRVKLYRPKGCMRCSNTGYRGRIGIYELLFVTETIQRLALERRPAKEIKETAIAEGMMTLRQDGLHKVKNGITSLEELMRVIQ</sequence>
<dbReference type="EMBL" id="FOOX01000001">
    <property type="protein sequence ID" value="SFF92706.1"/>
    <property type="molecule type" value="Genomic_DNA"/>
</dbReference>
<evidence type="ECO:0000259" key="4">
    <source>
        <dbReference type="PROSITE" id="PS00662"/>
    </source>
</evidence>
<evidence type="ECO:0000256" key="2">
    <source>
        <dbReference type="ARBA" id="ARBA00022741"/>
    </source>
</evidence>
<gene>
    <name evidence="5" type="ORF">SAMN05660649_00033</name>
</gene>
<dbReference type="STRING" id="341036.SAMN05660649_00033"/>
<dbReference type="GO" id="GO:0005886">
    <property type="term" value="C:plasma membrane"/>
    <property type="evidence" value="ECO:0007669"/>
    <property type="project" value="TreeGrafter"/>
</dbReference>
<comment type="similarity">
    <text evidence="1">Belongs to the GSP E family.</text>
</comment>
<keyword evidence="3" id="KW-0067">ATP-binding</keyword>
<dbReference type="Gene3D" id="3.30.300.160">
    <property type="entry name" value="Type II secretion system, protein E, N-terminal domain"/>
    <property type="match status" value="1"/>
</dbReference>
<dbReference type="OrthoDB" id="9808272at2"/>
<dbReference type="FunFam" id="3.30.450.90:FF:000001">
    <property type="entry name" value="Type II secretion system ATPase GspE"/>
    <property type="match status" value="1"/>
</dbReference>
<dbReference type="PROSITE" id="PS00662">
    <property type="entry name" value="T2SP_E"/>
    <property type="match status" value="1"/>
</dbReference>
<keyword evidence="2" id="KW-0547">Nucleotide-binding</keyword>
<evidence type="ECO:0000313" key="6">
    <source>
        <dbReference type="Proteomes" id="UP000199337"/>
    </source>
</evidence>
<dbReference type="Gene3D" id="3.40.50.300">
    <property type="entry name" value="P-loop containing nucleotide triphosphate hydrolases"/>
    <property type="match status" value="1"/>
</dbReference>
<evidence type="ECO:0000313" key="5">
    <source>
        <dbReference type="EMBL" id="SFF92706.1"/>
    </source>
</evidence>
<evidence type="ECO:0000256" key="3">
    <source>
        <dbReference type="ARBA" id="ARBA00022840"/>
    </source>
</evidence>
<dbReference type="InterPro" id="IPR007831">
    <property type="entry name" value="T2SS_GspE_N"/>
</dbReference>
<protein>
    <submittedName>
        <fullName evidence="5">Type II secretion system protein E (GspE)</fullName>
    </submittedName>
</protein>
<dbReference type="Pfam" id="PF00437">
    <property type="entry name" value="T2SSE"/>
    <property type="match status" value="1"/>
</dbReference>
<dbReference type="CDD" id="cd01129">
    <property type="entry name" value="PulE-GspE-like"/>
    <property type="match status" value="1"/>
</dbReference>
<dbReference type="PANTHER" id="PTHR30258">
    <property type="entry name" value="TYPE II SECRETION SYSTEM PROTEIN GSPE-RELATED"/>
    <property type="match status" value="1"/>
</dbReference>
<dbReference type="GO" id="GO:0016887">
    <property type="term" value="F:ATP hydrolysis activity"/>
    <property type="evidence" value="ECO:0007669"/>
    <property type="project" value="TreeGrafter"/>
</dbReference>
<organism evidence="5 6">
    <name type="scientific">Desulfotruncus arcticus DSM 17038</name>
    <dbReference type="NCBI Taxonomy" id="1121424"/>
    <lineage>
        <taxon>Bacteria</taxon>
        <taxon>Bacillati</taxon>
        <taxon>Bacillota</taxon>
        <taxon>Clostridia</taxon>
        <taxon>Eubacteriales</taxon>
        <taxon>Desulfallaceae</taxon>
        <taxon>Desulfotruncus</taxon>
    </lineage>
</organism>
<evidence type="ECO:0000256" key="1">
    <source>
        <dbReference type="ARBA" id="ARBA00006611"/>
    </source>
</evidence>
<dbReference type="GO" id="GO:0005524">
    <property type="term" value="F:ATP binding"/>
    <property type="evidence" value="ECO:0007669"/>
    <property type="project" value="UniProtKB-KW"/>
</dbReference>
<name>A0A1I2MTN2_9FIRM</name>
<dbReference type="SUPFAM" id="SSF160246">
    <property type="entry name" value="EspE N-terminal domain-like"/>
    <property type="match status" value="1"/>
</dbReference>
<dbReference type="Gene3D" id="3.30.450.90">
    <property type="match status" value="1"/>
</dbReference>
<dbReference type="AlphaFoldDB" id="A0A1I2MTN2"/>
<dbReference type="FunFam" id="3.40.50.300:FF:000398">
    <property type="entry name" value="Type IV pilus assembly ATPase PilB"/>
    <property type="match status" value="1"/>
</dbReference>
<dbReference type="RefSeq" id="WP_092467517.1">
    <property type="nucleotide sequence ID" value="NZ_FOOX01000001.1"/>
</dbReference>